<keyword evidence="4" id="KW-1185">Reference proteome</keyword>
<sequence length="586" mass="67134">MYNFDGIEEPVVVSSVGKKRKPSKDNHEREVRKRVRNSGGGKIPAIACSHSESKNFCHADKLTADDLVKNFDTLYCHTTKAEQDQAILRLITVKRVQRRRPKVAIEDAQKEREVTNEYYLLSKDHPTKVPVCKATFCAALGIGKDRVARVARYYAENAEARPERRGGARKVTENEEKKKLVMDHIQTFTCRASHYGRRGAPGRKYLPSDLSVKKMHDLFKQQNHDAVSYSLYYSIFRYSFNLAFGHPATDACSTCAKFHLTVKNPSLPEEEKRTASASFILHRRRARVFYDLLGQSDNAALTVCFDMMQNLVLPKTPIGQAYYSRQLYMYIFGVVVHAGKGSKQSKDDIHLYTWMEHENRKDSNLTASALNHCFRQPLNVALCNVQKLRLFSDSCFGQNKNVNVLSMLFALTKQNCPNMITEYVFPIRGHSFLPVDRVFGRIEQQIRKHNTILMPEEYYDILRNHGHVHVYGQDWQAYDFKAAAQVFVKPQKSFKLSDARMLELRNDKLGFKTVYNSDFCYHSVLKRGQNWANFKPSQLPNVSTVKDAKRKDVLNLLAEIGASDTVRAFYDGALIVNDANRDSPEE</sequence>
<proteinExistence type="predicted"/>
<gene>
    <name evidence="3" type="ORF">QQF64_023542</name>
</gene>
<name>A0ABR3NIT3_9TELE</name>
<feature type="domain" description="DUF7869" evidence="2">
    <location>
        <begin position="325"/>
        <end position="456"/>
    </location>
</feature>
<protein>
    <recommendedName>
        <fullName evidence="2">DUF7869 domain-containing protein</fullName>
    </recommendedName>
</protein>
<reference evidence="3 4" key="1">
    <citation type="submission" date="2023-09" db="EMBL/GenBank/DDBJ databases">
        <authorList>
            <person name="Wang M."/>
        </authorList>
    </citation>
    <scope>NUCLEOTIDE SEQUENCE [LARGE SCALE GENOMIC DNA]</scope>
    <source>
        <strain evidence="3">GT-2023</strain>
        <tissue evidence="3">Liver</tissue>
    </source>
</reference>
<dbReference type="Pfam" id="PF25273">
    <property type="entry name" value="DUF7869"/>
    <property type="match status" value="1"/>
</dbReference>
<evidence type="ECO:0000256" key="1">
    <source>
        <dbReference type="SAM" id="MobiDB-lite"/>
    </source>
</evidence>
<dbReference type="Proteomes" id="UP001558613">
    <property type="component" value="Unassembled WGS sequence"/>
</dbReference>
<organism evidence="3 4">
    <name type="scientific">Cirrhinus molitorella</name>
    <name type="common">mud carp</name>
    <dbReference type="NCBI Taxonomy" id="172907"/>
    <lineage>
        <taxon>Eukaryota</taxon>
        <taxon>Metazoa</taxon>
        <taxon>Chordata</taxon>
        <taxon>Craniata</taxon>
        <taxon>Vertebrata</taxon>
        <taxon>Euteleostomi</taxon>
        <taxon>Actinopterygii</taxon>
        <taxon>Neopterygii</taxon>
        <taxon>Teleostei</taxon>
        <taxon>Ostariophysi</taxon>
        <taxon>Cypriniformes</taxon>
        <taxon>Cyprinidae</taxon>
        <taxon>Labeoninae</taxon>
        <taxon>Labeonini</taxon>
        <taxon>Cirrhinus</taxon>
    </lineage>
</organism>
<comment type="caution">
    <text evidence="3">The sequence shown here is derived from an EMBL/GenBank/DDBJ whole genome shotgun (WGS) entry which is preliminary data.</text>
</comment>
<dbReference type="EMBL" id="JAYMGO010000003">
    <property type="protein sequence ID" value="KAL1276869.1"/>
    <property type="molecule type" value="Genomic_DNA"/>
</dbReference>
<evidence type="ECO:0000259" key="2">
    <source>
        <dbReference type="Pfam" id="PF25273"/>
    </source>
</evidence>
<evidence type="ECO:0000313" key="4">
    <source>
        <dbReference type="Proteomes" id="UP001558613"/>
    </source>
</evidence>
<accession>A0ABR3NIT3</accession>
<dbReference type="InterPro" id="IPR057191">
    <property type="entry name" value="DUF7869"/>
</dbReference>
<dbReference type="PANTHER" id="PTHR10773">
    <property type="entry name" value="DNA-DIRECTED RNA POLYMERASES I, II, AND III SUBUNIT RPABC2"/>
    <property type="match status" value="1"/>
</dbReference>
<dbReference type="PANTHER" id="PTHR10773:SF19">
    <property type="match status" value="1"/>
</dbReference>
<evidence type="ECO:0000313" key="3">
    <source>
        <dbReference type="EMBL" id="KAL1276869.1"/>
    </source>
</evidence>
<feature type="region of interest" description="Disordered" evidence="1">
    <location>
        <begin position="15"/>
        <end position="43"/>
    </location>
</feature>